<keyword evidence="1" id="KW-0378">Hydrolase</keyword>
<dbReference type="InterPro" id="IPR010662">
    <property type="entry name" value="RBBP9/YdeN"/>
</dbReference>
<dbReference type="Pfam" id="PF06821">
    <property type="entry name" value="Ser_hydrolase"/>
    <property type="match status" value="1"/>
</dbReference>
<dbReference type="EMBL" id="CP060783">
    <property type="protein sequence ID" value="QNP50565.1"/>
    <property type="molecule type" value="Genomic_DNA"/>
</dbReference>
<dbReference type="Gene3D" id="3.40.50.1820">
    <property type="entry name" value="alpha/beta hydrolase"/>
    <property type="match status" value="1"/>
</dbReference>
<dbReference type="GO" id="GO:0016787">
    <property type="term" value="F:hydrolase activity"/>
    <property type="evidence" value="ECO:0007669"/>
    <property type="project" value="UniProtKB-KW"/>
</dbReference>
<name>A0A7H0GQJ9_9BURK</name>
<organism evidence="1 2">
    <name type="scientific">Diaphorobacter aerolatus</name>
    <dbReference type="NCBI Taxonomy" id="1288495"/>
    <lineage>
        <taxon>Bacteria</taxon>
        <taxon>Pseudomonadati</taxon>
        <taxon>Pseudomonadota</taxon>
        <taxon>Betaproteobacteria</taxon>
        <taxon>Burkholderiales</taxon>
        <taxon>Comamonadaceae</taxon>
        <taxon>Diaphorobacter</taxon>
    </lineage>
</organism>
<dbReference type="Proteomes" id="UP000516028">
    <property type="component" value="Chromosome"/>
</dbReference>
<accession>A0A7H0GQJ9</accession>
<sequence length="199" mass="21332">MTTTTTATTYSDDVTFVLVPGLRDHVEDHWQTHLQKQLKRAVTVPPLEHDKLSRAARVGALAKTLADVQGPVVLVAHSAGAITTVHWAQQASRPILGALLATPSNLDEPLPEGYPALSQLQAHGWTPVPRARLPFPAVLAASRNDPLSRFEASQSFAKDWGARLVDLGEVGHLNPASGYGRWDGVHGLLQPLTAGRVSA</sequence>
<evidence type="ECO:0000313" key="1">
    <source>
        <dbReference type="EMBL" id="QNP50565.1"/>
    </source>
</evidence>
<evidence type="ECO:0000313" key="2">
    <source>
        <dbReference type="Proteomes" id="UP000516028"/>
    </source>
</evidence>
<protein>
    <submittedName>
        <fullName evidence="1">Alpha/beta hydrolase</fullName>
    </submittedName>
</protein>
<dbReference type="KEGG" id="daer:H9K75_15600"/>
<keyword evidence="2" id="KW-1185">Reference proteome</keyword>
<gene>
    <name evidence="1" type="ORF">H9K75_15600</name>
</gene>
<dbReference type="AlphaFoldDB" id="A0A7H0GQJ9"/>
<reference evidence="1 2" key="1">
    <citation type="submission" date="2020-08" db="EMBL/GenBank/DDBJ databases">
        <title>Genome sequence of Diaphorobacter aerolatus KACC 16536T.</title>
        <authorList>
            <person name="Hyun D.-W."/>
            <person name="Bae J.-W."/>
        </authorList>
    </citation>
    <scope>NUCLEOTIDE SEQUENCE [LARGE SCALE GENOMIC DNA]</scope>
    <source>
        <strain evidence="1 2">KACC 16536</strain>
    </source>
</reference>
<proteinExistence type="predicted"/>
<dbReference type="InterPro" id="IPR029058">
    <property type="entry name" value="AB_hydrolase_fold"/>
</dbReference>
<dbReference type="SUPFAM" id="SSF53474">
    <property type="entry name" value="alpha/beta-Hydrolases"/>
    <property type="match status" value="1"/>
</dbReference>